<gene>
    <name evidence="2" type="ORF">AVDCRST_MAG32-1706</name>
</gene>
<sequence>GPGRRGGAGVAGGPAATGTPVDRPRHRGRQPRQRPPGRGGLPAGRPRRRGGRPRRRGPRADGGVPAPLGGVLAGDAAPGQRRLAPQPARHHRGAGGPFPRARRGPL</sequence>
<feature type="non-terminal residue" evidence="2">
    <location>
        <position position="1"/>
    </location>
</feature>
<protein>
    <submittedName>
        <fullName evidence="2">Uncharacterized protein</fullName>
    </submittedName>
</protein>
<accession>A0A6J4N940</accession>
<proteinExistence type="predicted"/>
<feature type="non-terminal residue" evidence="2">
    <location>
        <position position="106"/>
    </location>
</feature>
<dbReference type="AlphaFoldDB" id="A0A6J4N940"/>
<name>A0A6J4N940_9ACTN</name>
<evidence type="ECO:0000256" key="1">
    <source>
        <dbReference type="SAM" id="MobiDB-lite"/>
    </source>
</evidence>
<reference evidence="2" key="1">
    <citation type="submission" date="2020-02" db="EMBL/GenBank/DDBJ databases">
        <authorList>
            <person name="Meier V. D."/>
        </authorList>
    </citation>
    <scope>NUCLEOTIDE SEQUENCE</scope>
    <source>
        <strain evidence="2">AVDCRST_MAG32</strain>
    </source>
</reference>
<organism evidence="2">
    <name type="scientific">uncultured Nocardioides sp</name>
    <dbReference type="NCBI Taxonomy" id="198441"/>
    <lineage>
        <taxon>Bacteria</taxon>
        <taxon>Bacillati</taxon>
        <taxon>Actinomycetota</taxon>
        <taxon>Actinomycetes</taxon>
        <taxon>Propionibacteriales</taxon>
        <taxon>Nocardioidaceae</taxon>
        <taxon>Nocardioides</taxon>
        <taxon>environmental samples</taxon>
    </lineage>
</organism>
<feature type="compositionally biased region" description="Basic residues" evidence="1">
    <location>
        <begin position="45"/>
        <end position="57"/>
    </location>
</feature>
<feature type="region of interest" description="Disordered" evidence="1">
    <location>
        <begin position="1"/>
        <end position="106"/>
    </location>
</feature>
<feature type="compositionally biased region" description="Gly residues" evidence="1">
    <location>
        <begin position="1"/>
        <end position="12"/>
    </location>
</feature>
<dbReference type="EMBL" id="CADCUM010000075">
    <property type="protein sequence ID" value="CAA9381647.1"/>
    <property type="molecule type" value="Genomic_DNA"/>
</dbReference>
<evidence type="ECO:0000313" key="2">
    <source>
        <dbReference type="EMBL" id="CAA9381647.1"/>
    </source>
</evidence>